<feature type="region of interest" description="Disordered" evidence="2">
    <location>
        <begin position="83"/>
        <end position="109"/>
    </location>
</feature>
<dbReference type="Gene3D" id="3.30.30.10">
    <property type="entry name" value="Knottin, scorpion toxin-like"/>
    <property type="match status" value="1"/>
</dbReference>
<dbReference type="RefSeq" id="XP_025527394.1">
    <property type="nucleotide sequence ID" value="XM_025674465.1"/>
</dbReference>
<evidence type="ECO:0000256" key="3">
    <source>
        <dbReference type="SAM" id="SignalP"/>
    </source>
</evidence>
<dbReference type="OrthoDB" id="4245109at2759"/>
<feature type="chain" id="PRO_5035760446" description="Invertebrate defensins family profile domain-containing protein" evidence="3">
    <location>
        <begin position="16"/>
        <end position="109"/>
    </location>
</feature>
<evidence type="ECO:0000313" key="4">
    <source>
        <dbReference type="EMBL" id="RAH81500.1"/>
    </source>
</evidence>
<dbReference type="InterPro" id="IPR036574">
    <property type="entry name" value="Scorpion_toxin-like_sf"/>
</dbReference>
<sequence>MKVLAISTLCSLVLASAVPLTTKSTALGVALAAAQKSCQTPGGIQIANLACRNTCIAQGGGWTGGFCDDQGICHCTFHDSDDGDDDDDDDGGGNGGDNEQAEHNEAPAG</sequence>
<reference evidence="4 5" key="1">
    <citation type="submission" date="2018-02" db="EMBL/GenBank/DDBJ databases">
        <title>The genomes of Aspergillus section Nigri reveals drivers in fungal speciation.</title>
        <authorList>
            <consortium name="DOE Joint Genome Institute"/>
            <person name="Vesth T.C."/>
            <person name="Nybo J."/>
            <person name="Theobald S."/>
            <person name="Brandl J."/>
            <person name="Frisvad J.C."/>
            <person name="Nielsen K.F."/>
            <person name="Lyhne E.K."/>
            <person name="Kogle M.E."/>
            <person name="Kuo A."/>
            <person name="Riley R."/>
            <person name="Clum A."/>
            <person name="Nolan M."/>
            <person name="Lipzen A."/>
            <person name="Salamov A."/>
            <person name="Henrissat B."/>
            <person name="Wiebenga A."/>
            <person name="De vries R.P."/>
            <person name="Grigoriev I.V."/>
            <person name="Mortensen U.H."/>
            <person name="Andersen M.R."/>
            <person name="Baker S.E."/>
        </authorList>
    </citation>
    <scope>NUCLEOTIDE SEQUENCE [LARGE SCALE GENOMIC DNA]</scope>
    <source>
        <strain evidence="4 5">CBS 114.51</strain>
    </source>
</reference>
<name>A0A8T8X0S3_ASPJA</name>
<evidence type="ECO:0008006" key="6">
    <source>
        <dbReference type="Google" id="ProtNLM"/>
    </source>
</evidence>
<keyword evidence="3" id="KW-0732">Signal</keyword>
<evidence type="ECO:0000256" key="1">
    <source>
        <dbReference type="ARBA" id="ARBA00007085"/>
    </source>
</evidence>
<evidence type="ECO:0000313" key="5">
    <source>
        <dbReference type="Proteomes" id="UP000249497"/>
    </source>
</evidence>
<gene>
    <name evidence="4" type="ORF">BO86DRAFT_410092</name>
</gene>
<protein>
    <recommendedName>
        <fullName evidence="6">Invertebrate defensins family profile domain-containing protein</fullName>
    </recommendedName>
</protein>
<evidence type="ECO:0000256" key="2">
    <source>
        <dbReference type="SAM" id="MobiDB-lite"/>
    </source>
</evidence>
<dbReference type="GeneID" id="37178157"/>
<organism evidence="4 5">
    <name type="scientific">Aspergillus japonicus CBS 114.51</name>
    <dbReference type="NCBI Taxonomy" id="1448312"/>
    <lineage>
        <taxon>Eukaryota</taxon>
        <taxon>Fungi</taxon>
        <taxon>Dikarya</taxon>
        <taxon>Ascomycota</taxon>
        <taxon>Pezizomycotina</taxon>
        <taxon>Eurotiomycetes</taxon>
        <taxon>Eurotiomycetidae</taxon>
        <taxon>Eurotiales</taxon>
        <taxon>Aspergillaceae</taxon>
        <taxon>Aspergillus</taxon>
        <taxon>Aspergillus subgen. Circumdati</taxon>
    </lineage>
</organism>
<feature type="signal peptide" evidence="3">
    <location>
        <begin position="1"/>
        <end position="15"/>
    </location>
</feature>
<keyword evidence="5" id="KW-1185">Reference proteome</keyword>
<proteinExistence type="inferred from homology"/>
<comment type="similarity">
    <text evidence="1">Belongs to the invertebrate defensin family.</text>
</comment>
<dbReference type="Proteomes" id="UP000249497">
    <property type="component" value="Unassembled WGS sequence"/>
</dbReference>
<dbReference type="AlphaFoldDB" id="A0A8T8X0S3"/>
<accession>A0A8T8X0S3</accession>
<dbReference type="EMBL" id="KZ824795">
    <property type="protein sequence ID" value="RAH81500.1"/>
    <property type="molecule type" value="Genomic_DNA"/>
</dbReference>
<feature type="compositionally biased region" description="Basic and acidic residues" evidence="2">
    <location>
        <begin position="100"/>
        <end position="109"/>
    </location>
</feature>